<reference evidence="2" key="1">
    <citation type="submission" date="2020-10" db="EMBL/GenBank/DDBJ databases">
        <authorList>
            <person name="Castelo-Branco R."/>
            <person name="Eusebio N."/>
            <person name="Adriana R."/>
            <person name="Vieira A."/>
            <person name="Brugerolle De Fraissinette N."/>
            <person name="Rezende De Castro R."/>
            <person name="Schneider M.P."/>
            <person name="Vasconcelos V."/>
            <person name="Leao P.N."/>
        </authorList>
    </citation>
    <scope>NUCLEOTIDE SEQUENCE</scope>
    <source>
        <strain evidence="2">LEGE 12446</strain>
    </source>
</reference>
<gene>
    <name evidence="2" type="ORF">IQ276_26075</name>
</gene>
<sequence length="148" mass="16823">MSPEMDSLKPGDLKKRIERYRDSYEARFKRNQYTNNTIIGASILLTILIAISGTSPVFKDSQNPWANPLGVSAAAWLGLISTALLSVQKLYNVQEKIAFYPGYIVQAEELIEDLDAVKTEEDLQKIRDRFRKMRAEEATKRPIENSLS</sequence>
<name>A0A8J7DDD8_DESMC</name>
<dbReference type="EMBL" id="JADEXS010000475">
    <property type="protein sequence ID" value="MBE9025756.1"/>
    <property type="molecule type" value="Genomic_DNA"/>
</dbReference>
<evidence type="ECO:0000313" key="2">
    <source>
        <dbReference type="EMBL" id="MBE9025756.1"/>
    </source>
</evidence>
<organism evidence="2 3">
    <name type="scientific">Desmonostoc muscorum LEGE 12446</name>
    <dbReference type="NCBI Taxonomy" id="1828758"/>
    <lineage>
        <taxon>Bacteria</taxon>
        <taxon>Bacillati</taxon>
        <taxon>Cyanobacteriota</taxon>
        <taxon>Cyanophyceae</taxon>
        <taxon>Nostocales</taxon>
        <taxon>Nostocaceae</taxon>
        <taxon>Desmonostoc</taxon>
    </lineage>
</organism>
<dbReference type="AlphaFoldDB" id="A0A8J7DDD8"/>
<accession>A0A8J7DDD8</accession>
<keyword evidence="3" id="KW-1185">Reference proteome</keyword>
<feature type="transmembrane region" description="Helical" evidence="1">
    <location>
        <begin position="33"/>
        <end position="53"/>
    </location>
</feature>
<feature type="transmembrane region" description="Helical" evidence="1">
    <location>
        <begin position="65"/>
        <end position="87"/>
    </location>
</feature>
<evidence type="ECO:0000313" key="3">
    <source>
        <dbReference type="Proteomes" id="UP000622533"/>
    </source>
</evidence>
<keyword evidence="1" id="KW-1133">Transmembrane helix</keyword>
<keyword evidence="1" id="KW-0472">Membrane</keyword>
<dbReference type="Proteomes" id="UP000622533">
    <property type="component" value="Unassembled WGS sequence"/>
</dbReference>
<evidence type="ECO:0000256" key="1">
    <source>
        <dbReference type="SAM" id="Phobius"/>
    </source>
</evidence>
<proteinExistence type="predicted"/>
<comment type="caution">
    <text evidence="2">The sequence shown here is derived from an EMBL/GenBank/DDBJ whole genome shotgun (WGS) entry which is preliminary data.</text>
</comment>
<dbReference type="RefSeq" id="WP_190882848.1">
    <property type="nucleotide sequence ID" value="NZ_JADEXS020000001.1"/>
</dbReference>
<protein>
    <submittedName>
        <fullName evidence="2">Uncharacterized protein</fullName>
    </submittedName>
</protein>
<keyword evidence="1" id="KW-0812">Transmembrane</keyword>